<accession>A0A7S8C4N0</accession>
<dbReference type="CDD" id="cd08420">
    <property type="entry name" value="PBP2_CysL_like"/>
    <property type="match status" value="1"/>
</dbReference>
<evidence type="ECO:0000256" key="1">
    <source>
        <dbReference type="ARBA" id="ARBA00009437"/>
    </source>
</evidence>
<dbReference type="Pfam" id="PF03466">
    <property type="entry name" value="LysR_substrate"/>
    <property type="match status" value="1"/>
</dbReference>
<evidence type="ECO:0000259" key="5">
    <source>
        <dbReference type="PROSITE" id="PS50931"/>
    </source>
</evidence>
<dbReference type="Gene3D" id="3.40.190.290">
    <property type="match status" value="1"/>
</dbReference>
<dbReference type="FunFam" id="1.10.10.10:FF:000001">
    <property type="entry name" value="LysR family transcriptional regulator"/>
    <property type="match status" value="1"/>
</dbReference>
<dbReference type="InterPro" id="IPR036390">
    <property type="entry name" value="WH_DNA-bd_sf"/>
</dbReference>
<dbReference type="PRINTS" id="PR00039">
    <property type="entry name" value="HTHLYSR"/>
</dbReference>
<dbReference type="SUPFAM" id="SSF53850">
    <property type="entry name" value="Periplasmic binding protein-like II"/>
    <property type="match status" value="1"/>
</dbReference>
<dbReference type="PROSITE" id="PS50931">
    <property type="entry name" value="HTH_LYSR"/>
    <property type="match status" value="1"/>
</dbReference>
<dbReference type="PANTHER" id="PTHR30126:SF39">
    <property type="entry name" value="HTH-TYPE TRANSCRIPTIONAL REGULATOR CYSL"/>
    <property type="match status" value="1"/>
</dbReference>
<dbReference type="Pfam" id="PF00126">
    <property type="entry name" value="HTH_1"/>
    <property type="match status" value="1"/>
</dbReference>
<name>A0A7S8C4N0_9HYPH</name>
<dbReference type="AlphaFoldDB" id="A0A7S8C4N0"/>
<dbReference type="Gene3D" id="1.10.10.10">
    <property type="entry name" value="Winged helix-like DNA-binding domain superfamily/Winged helix DNA-binding domain"/>
    <property type="match status" value="1"/>
</dbReference>
<dbReference type="InterPro" id="IPR005119">
    <property type="entry name" value="LysR_subst-bd"/>
</dbReference>
<dbReference type="RefSeq" id="WP_213160662.1">
    <property type="nucleotide sequence ID" value="NZ_CP058214.1"/>
</dbReference>
<evidence type="ECO:0000313" key="7">
    <source>
        <dbReference type="Proteomes" id="UP000593594"/>
    </source>
</evidence>
<evidence type="ECO:0000256" key="2">
    <source>
        <dbReference type="ARBA" id="ARBA00023015"/>
    </source>
</evidence>
<proteinExistence type="inferred from homology"/>
<dbReference type="Proteomes" id="UP000593594">
    <property type="component" value="Chromosome"/>
</dbReference>
<dbReference type="GO" id="GO:0000976">
    <property type="term" value="F:transcription cis-regulatory region binding"/>
    <property type="evidence" value="ECO:0007669"/>
    <property type="project" value="TreeGrafter"/>
</dbReference>
<comment type="similarity">
    <text evidence="1">Belongs to the LysR transcriptional regulatory family.</text>
</comment>
<feature type="domain" description="HTH lysR-type" evidence="5">
    <location>
        <begin position="1"/>
        <end position="58"/>
    </location>
</feature>
<protein>
    <submittedName>
        <fullName evidence="6">LysR family transcriptional regulator</fullName>
    </submittedName>
</protein>
<dbReference type="InterPro" id="IPR000847">
    <property type="entry name" value="LysR_HTH_N"/>
</dbReference>
<keyword evidence="2" id="KW-0805">Transcription regulation</keyword>
<dbReference type="GO" id="GO:0003700">
    <property type="term" value="F:DNA-binding transcription factor activity"/>
    <property type="evidence" value="ECO:0007669"/>
    <property type="project" value="InterPro"/>
</dbReference>
<dbReference type="PANTHER" id="PTHR30126">
    <property type="entry name" value="HTH-TYPE TRANSCRIPTIONAL REGULATOR"/>
    <property type="match status" value="1"/>
</dbReference>
<reference evidence="6 7" key="1">
    <citation type="submission" date="2020-06" db="EMBL/GenBank/DDBJ databases">
        <title>Genome sequence of 2 isolates from Red Sea Mangroves.</title>
        <authorList>
            <person name="Sefrji F."/>
            <person name="Michoud G."/>
            <person name="Merlino G."/>
            <person name="Daffonchio D."/>
        </authorList>
    </citation>
    <scope>NUCLEOTIDE SEQUENCE [LARGE SCALE GENOMIC DNA]</scope>
    <source>
        <strain evidence="6 7">R1DC25</strain>
    </source>
</reference>
<dbReference type="KEGG" id="kmn:HW532_11715"/>
<gene>
    <name evidence="6" type="ORF">HW532_11715</name>
</gene>
<dbReference type="EMBL" id="CP058214">
    <property type="protein sequence ID" value="QPC43301.1"/>
    <property type="molecule type" value="Genomic_DNA"/>
</dbReference>
<keyword evidence="4" id="KW-0804">Transcription</keyword>
<organism evidence="6 7">
    <name type="scientific">Kaustia mangrovi</name>
    <dbReference type="NCBI Taxonomy" id="2593653"/>
    <lineage>
        <taxon>Bacteria</taxon>
        <taxon>Pseudomonadati</taxon>
        <taxon>Pseudomonadota</taxon>
        <taxon>Alphaproteobacteria</taxon>
        <taxon>Hyphomicrobiales</taxon>
        <taxon>Parvibaculaceae</taxon>
        <taxon>Kaustia</taxon>
    </lineage>
</organism>
<sequence>MTLEQLRIFVAVAEREHMTRAAEALGLTQSTVSAAVSAIEARFAVPLFDRVGRHIELTAAGRAFLVEARAVLARAAAAERVLQDLSDLEAGTVAIRASQTIASYWLPAVLVAFRREHPKLEIELAIGNTAQVADAVLNGEVELGFVEGQVDQTMLKAEAVARDRLVLVVGASHPWARRGAVPITDLTAMDWVLRERGSGTRSEFEAALRQAGIDPRRLNVALELPSNEAVRAAVEAGAGATVISERVARAGIGSGTLHRVDITLPYRRFYALTHRERYRSKAVDTLISAALDHAGETGEGA</sequence>
<keyword evidence="7" id="KW-1185">Reference proteome</keyword>
<evidence type="ECO:0000256" key="3">
    <source>
        <dbReference type="ARBA" id="ARBA00023125"/>
    </source>
</evidence>
<evidence type="ECO:0000256" key="4">
    <source>
        <dbReference type="ARBA" id="ARBA00023163"/>
    </source>
</evidence>
<dbReference type="InterPro" id="IPR036388">
    <property type="entry name" value="WH-like_DNA-bd_sf"/>
</dbReference>
<evidence type="ECO:0000313" key="6">
    <source>
        <dbReference type="EMBL" id="QPC43301.1"/>
    </source>
</evidence>
<keyword evidence="3" id="KW-0238">DNA-binding</keyword>
<dbReference type="SUPFAM" id="SSF46785">
    <property type="entry name" value="Winged helix' DNA-binding domain"/>
    <property type="match status" value="1"/>
</dbReference>